<dbReference type="GO" id="GO:0030515">
    <property type="term" value="F:snoRNA binding"/>
    <property type="evidence" value="ECO:0007669"/>
    <property type="project" value="InterPro"/>
</dbReference>
<protein>
    <recommendedName>
        <fullName evidence="1">Nucleolar protein 58/56 N-terminal domain-containing protein</fullName>
    </recommendedName>
</protein>
<dbReference type="GO" id="GO:0031428">
    <property type="term" value="C:box C/D methylation guide snoRNP complex"/>
    <property type="evidence" value="ECO:0007669"/>
    <property type="project" value="InterPro"/>
</dbReference>
<proteinExistence type="predicted"/>
<feature type="domain" description="Nucleolar protein 58/56 N-terminal" evidence="1">
    <location>
        <begin position="2"/>
        <end position="65"/>
    </location>
</feature>
<dbReference type="GO" id="GO:0032040">
    <property type="term" value="C:small-subunit processome"/>
    <property type="evidence" value="ECO:0007669"/>
    <property type="project" value="InterPro"/>
</dbReference>
<organism evidence="2 3">
    <name type="scientific">Zostera marina</name>
    <name type="common">Eelgrass</name>
    <dbReference type="NCBI Taxonomy" id="29655"/>
    <lineage>
        <taxon>Eukaryota</taxon>
        <taxon>Viridiplantae</taxon>
        <taxon>Streptophyta</taxon>
        <taxon>Embryophyta</taxon>
        <taxon>Tracheophyta</taxon>
        <taxon>Spermatophyta</taxon>
        <taxon>Magnoliopsida</taxon>
        <taxon>Liliopsida</taxon>
        <taxon>Zosteraceae</taxon>
        <taxon>Zostera</taxon>
    </lineage>
</organism>
<gene>
    <name evidence="2" type="ORF">ZOSMA_296G00060</name>
</gene>
<dbReference type="InterPro" id="IPR045056">
    <property type="entry name" value="Nop56/Nop58"/>
</dbReference>
<dbReference type="OMA" id="DYNLRKW"/>
<dbReference type="PANTHER" id="PTHR10894:SF1">
    <property type="entry name" value="NUCLEOLAR PROTEIN 58"/>
    <property type="match status" value="1"/>
</dbReference>
<dbReference type="Pfam" id="PF08156">
    <property type="entry name" value="NOP5NT"/>
    <property type="match status" value="1"/>
</dbReference>
<dbReference type="AlphaFoldDB" id="A0A0K9PBT1"/>
<comment type="caution">
    <text evidence="2">The sequence shown here is derived from an EMBL/GenBank/DDBJ whole genome shotgun (WGS) entry which is preliminary data.</text>
</comment>
<dbReference type="EMBL" id="LFYR01000972">
    <property type="protein sequence ID" value="KMZ66538.1"/>
    <property type="molecule type" value="Genomic_DNA"/>
</dbReference>
<accession>A0A0K9PBT1</accession>
<dbReference type="STRING" id="29655.A0A0K9PBT1"/>
<keyword evidence="3" id="KW-1185">Reference proteome</keyword>
<dbReference type="OrthoDB" id="1716416at2759"/>
<dbReference type="Proteomes" id="UP000036987">
    <property type="component" value="Unassembled WGS sequence"/>
</dbReference>
<reference evidence="3" key="1">
    <citation type="journal article" date="2016" name="Nature">
        <title>The genome of the seagrass Zostera marina reveals angiosperm adaptation to the sea.</title>
        <authorList>
            <person name="Olsen J.L."/>
            <person name="Rouze P."/>
            <person name="Verhelst B."/>
            <person name="Lin Y.-C."/>
            <person name="Bayer T."/>
            <person name="Collen J."/>
            <person name="Dattolo E."/>
            <person name="De Paoli E."/>
            <person name="Dittami S."/>
            <person name="Maumus F."/>
            <person name="Michel G."/>
            <person name="Kersting A."/>
            <person name="Lauritano C."/>
            <person name="Lohaus R."/>
            <person name="Toepel M."/>
            <person name="Tonon T."/>
            <person name="Vanneste K."/>
            <person name="Amirebrahimi M."/>
            <person name="Brakel J."/>
            <person name="Bostroem C."/>
            <person name="Chovatia M."/>
            <person name="Grimwood J."/>
            <person name="Jenkins J.W."/>
            <person name="Jueterbock A."/>
            <person name="Mraz A."/>
            <person name="Stam W.T."/>
            <person name="Tice H."/>
            <person name="Bornberg-Bauer E."/>
            <person name="Green P.J."/>
            <person name="Pearson G.A."/>
            <person name="Procaccini G."/>
            <person name="Duarte C.M."/>
            <person name="Schmutz J."/>
            <person name="Reusch T.B.H."/>
            <person name="Van de Peer Y."/>
        </authorList>
    </citation>
    <scope>NUCLEOTIDE SEQUENCE [LARGE SCALE GENOMIC DNA]</scope>
    <source>
        <strain evidence="3">cv. Finnish</strain>
    </source>
</reference>
<sequence length="113" mass="12741">MLLLFETAAGFALFKVLDEGKFSKVEDMWQHFASPESAREMVKLKAFNKFDNTADALAAATLLIDSKPTKDLRKFLRTHCDGDVLAVADSKLGNIIKEKLICSSNLDYNLRKW</sequence>
<dbReference type="InterPro" id="IPR012974">
    <property type="entry name" value="NOP58/56_N"/>
</dbReference>
<evidence type="ECO:0000259" key="1">
    <source>
        <dbReference type="Pfam" id="PF08156"/>
    </source>
</evidence>
<name>A0A0K9PBT1_ZOSMR</name>
<dbReference type="PANTHER" id="PTHR10894">
    <property type="entry name" value="NUCLEOLAR PROTEIN 5 NUCLEOLAR PROTEIN NOP5 NOP58"/>
    <property type="match status" value="1"/>
</dbReference>
<evidence type="ECO:0000313" key="2">
    <source>
        <dbReference type="EMBL" id="KMZ66538.1"/>
    </source>
</evidence>
<evidence type="ECO:0000313" key="3">
    <source>
        <dbReference type="Proteomes" id="UP000036987"/>
    </source>
</evidence>